<feature type="compositionally biased region" description="Basic and acidic residues" evidence="1">
    <location>
        <begin position="1"/>
        <end position="10"/>
    </location>
</feature>
<sequence length="52" mass="5878">MREIKKDRPEAGTSRRLSKTTGMQYKDLDIVIVLQTAAKGKRNFSRRGGALQ</sequence>
<evidence type="ECO:0000313" key="2">
    <source>
        <dbReference type="EMBL" id="DAF97636.1"/>
    </source>
</evidence>
<reference evidence="2" key="1">
    <citation type="journal article" date="2021" name="Proc. Natl. Acad. Sci. U.S.A.">
        <title>A Catalog of Tens of Thousands of Viruses from Human Metagenomes Reveals Hidden Associations with Chronic Diseases.</title>
        <authorList>
            <person name="Tisza M.J."/>
            <person name="Buck C.B."/>
        </authorList>
    </citation>
    <scope>NUCLEOTIDE SEQUENCE</scope>
    <source>
        <strain evidence="2">Ct4fm14</strain>
    </source>
</reference>
<accession>A0A8S5UTA0</accession>
<proteinExistence type="predicted"/>
<protein>
    <submittedName>
        <fullName evidence="2">Uncharacterized protein</fullName>
    </submittedName>
</protein>
<dbReference type="EMBL" id="BK016135">
    <property type="protein sequence ID" value="DAF97636.1"/>
    <property type="molecule type" value="Genomic_DNA"/>
</dbReference>
<feature type="region of interest" description="Disordered" evidence="1">
    <location>
        <begin position="1"/>
        <end position="20"/>
    </location>
</feature>
<name>A0A8S5UTA0_9CAUD</name>
<organism evidence="2">
    <name type="scientific">Siphoviridae sp. ct4fm14</name>
    <dbReference type="NCBI Taxonomy" id="2825331"/>
    <lineage>
        <taxon>Viruses</taxon>
        <taxon>Duplodnaviria</taxon>
        <taxon>Heunggongvirae</taxon>
        <taxon>Uroviricota</taxon>
        <taxon>Caudoviricetes</taxon>
    </lineage>
</organism>
<evidence type="ECO:0000256" key="1">
    <source>
        <dbReference type="SAM" id="MobiDB-lite"/>
    </source>
</evidence>